<comment type="subcellular location">
    <subcellularLocation>
        <location evidence="3">Cytoplasm</location>
    </subcellularLocation>
</comment>
<comment type="caution">
    <text evidence="6">The sequence shown here is derived from an EMBL/GenBank/DDBJ whole genome shotgun (WGS) entry which is preliminary data.</text>
</comment>
<dbReference type="EMBL" id="JBHTAR010000011">
    <property type="protein sequence ID" value="MFC7200253.1"/>
    <property type="molecule type" value="Genomic_DNA"/>
</dbReference>
<dbReference type="NCBIfam" id="TIGR00652">
    <property type="entry name" value="DapF"/>
    <property type="match status" value="1"/>
</dbReference>
<feature type="region of interest" description="Disordered" evidence="5">
    <location>
        <begin position="257"/>
        <end position="278"/>
    </location>
</feature>
<dbReference type="Proteomes" id="UP001596447">
    <property type="component" value="Unassembled WGS sequence"/>
</dbReference>
<dbReference type="GO" id="GO:0009089">
    <property type="term" value="P:lysine biosynthetic process via diaminopimelate"/>
    <property type="evidence" value="ECO:0007669"/>
    <property type="project" value="UniProtKB-UniRule"/>
</dbReference>
<dbReference type="HAMAP" id="MF_00197">
    <property type="entry name" value="DAP_epimerase"/>
    <property type="match status" value="1"/>
</dbReference>
<evidence type="ECO:0000256" key="5">
    <source>
        <dbReference type="SAM" id="MobiDB-lite"/>
    </source>
</evidence>
<dbReference type="PANTHER" id="PTHR31689:SF0">
    <property type="entry name" value="DIAMINOPIMELATE EPIMERASE"/>
    <property type="match status" value="1"/>
</dbReference>
<evidence type="ECO:0000313" key="7">
    <source>
        <dbReference type="Proteomes" id="UP001596447"/>
    </source>
</evidence>
<reference evidence="6 7" key="1">
    <citation type="journal article" date="2019" name="Int. J. Syst. Evol. Microbiol.">
        <title>The Global Catalogue of Microorganisms (GCM) 10K type strain sequencing project: providing services to taxonomists for standard genome sequencing and annotation.</title>
        <authorList>
            <consortium name="The Broad Institute Genomics Platform"/>
            <consortium name="The Broad Institute Genome Sequencing Center for Infectious Disease"/>
            <person name="Wu L."/>
            <person name="Ma J."/>
        </authorList>
    </citation>
    <scope>NUCLEOTIDE SEQUENCE [LARGE SCALE GENOMIC DNA]</scope>
    <source>
        <strain evidence="6 7">XZGYJ-43</strain>
    </source>
</reference>
<dbReference type="PANTHER" id="PTHR31689">
    <property type="entry name" value="DIAMINOPIMELATE EPIMERASE, CHLOROPLASTIC"/>
    <property type="match status" value="1"/>
</dbReference>
<accession>A0ABD5Z524</accession>
<dbReference type="AlphaFoldDB" id="A0ABD5Z524"/>
<organism evidence="6 7">
    <name type="scientific">Halospeciosus flavus</name>
    <dbReference type="NCBI Taxonomy" id="3032283"/>
    <lineage>
        <taxon>Archaea</taxon>
        <taxon>Methanobacteriati</taxon>
        <taxon>Methanobacteriota</taxon>
        <taxon>Stenosarchaea group</taxon>
        <taxon>Halobacteria</taxon>
        <taxon>Halobacteriales</taxon>
        <taxon>Halobacteriaceae</taxon>
        <taxon>Halospeciosus</taxon>
    </lineage>
</organism>
<feature type="binding site" evidence="3">
    <location>
        <position position="181"/>
    </location>
    <ligand>
        <name>substrate</name>
    </ligand>
</feature>
<feature type="binding site" evidence="3">
    <location>
        <position position="62"/>
    </location>
    <ligand>
        <name>substrate</name>
    </ligand>
</feature>
<comment type="function">
    <text evidence="3">Catalyzes the stereoinversion of LL-2,6-diaminopimelate (L,L-DAP) to meso-diaminopimelate (meso-DAP), a precursor of L-lysine.</text>
</comment>
<sequence>MIPYETYHGTGNDFAIVDAENHVPDRGAFAEQLCADIGVDGVLFLALEDKYSPPRAVMTLFQPDGGTAEMCGNGARCAARWVAERTGSDEVMLDTQAGTRRALVDGEEVTVEMGAVSFHPTRVPLAGDTELVEEVVGGYEVTAVNTGVPHAVAFVDDVDAVDVEEVAPAIRHDERFPEGTNVNFAEVDPDGEGFRQRTFERGVEGETDSCGTGAVAIAAVAARQGHVEHGESVTVSPPGGSLSVTVEEDGEATLTGPTAHEYADATEETPIRRIGHGD</sequence>
<comment type="caution">
    <text evidence="3">Lacks conserved residue(s) required for the propagation of feature annotation.</text>
</comment>
<comment type="catalytic activity">
    <reaction evidence="3">
        <text>(2S,6S)-2,6-diaminopimelate = meso-2,6-diaminopimelate</text>
        <dbReference type="Rhea" id="RHEA:15393"/>
        <dbReference type="ChEBI" id="CHEBI:57609"/>
        <dbReference type="ChEBI" id="CHEBI:57791"/>
        <dbReference type="EC" id="5.1.1.7"/>
    </reaction>
</comment>
<dbReference type="InterPro" id="IPR001653">
    <property type="entry name" value="DAP_epimerase_DapF"/>
</dbReference>
<proteinExistence type="inferred from homology"/>
<evidence type="ECO:0000256" key="3">
    <source>
        <dbReference type="HAMAP-Rule" id="MF_00197"/>
    </source>
</evidence>
<feature type="binding site" evidence="3">
    <location>
        <begin position="211"/>
        <end position="212"/>
    </location>
    <ligand>
        <name>substrate</name>
    </ligand>
</feature>
<dbReference type="Gene3D" id="3.10.310.10">
    <property type="entry name" value="Diaminopimelate Epimerase, Chain A, domain 1"/>
    <property type="match status" value="2"/>
</dbReference>
<dbReference type="GO" id="GO:0005737">
    <property type="term" value="C:cytoplasm"/>
    <property type="evidence" value="ECO:0007669"/>
    <property type="project" value="UniProtKB-SubCell"/>
</dbReference>
<feature type="site" description="Could be important to modulate the pK values of the two catalytic cysteine residues" evidence="3">
    <location>
        <position position="200"/>
    </location>
</feature>
<feature type="binding site" evidence="3">
    <location>
        <begin position="72"/>
        <end position="73"/>
    </location>
    <ligand>
        <name>substrate</name>
    </ligand>
</feature>
<keyword evidence="2 3" id="KW-0413">Isomerase</keyword>
<name>A0ABD5Z524_9EURY</name>
<feature type="binding site" evidence="3">
    <location>
        <begin position="200"/>
        <end position="201"/>
    </location>
    <ligand>
        <name>substrate</name>
    </ligand>
</feature>
<feature type="compositionally biased region" description="Basic and acidic residues" evidence="5">
    <location>
        <begin position="269"/>
        <end position="278"/>
    </location>
</feature>
<dbReference type="RefSeq" id="WP_279527040.1">
    <property type="nucleotide sequence ID" value="NZ_CP122312.1"/>
</dbReference>
<keyword evidence="3" id="KW-0457">Lysine biosynthesis</keyword>
<gene>
    <name evidence="3 6" type="primary">dapF</name>
    <name evidence="6" type="ORF">ACFQJ9_12670</name>
</gene>
<evidence type="ECO:0000256" key="2">
    <source>
        <dbReference type="ARBA" id="ARBA00023235"/>
    </source>
</evidence>
<protein>
    <recommendedName>
        <fullName evidence="3 4">Diaminopimelate epimerase</fullName>
        <shortName evidence="3">DAP epimerase</shortName>
        <ecNumber evidence="3 4">5.1.1.7</ecNumber>
    </recommendedName>
    <alternativeName>
        <fullName evidence="3">PLP-independent amino acid racemase</fullName>
    </alternativeName>
</protein>
<evidence type="ECO:0000256" key="4">
    <source>
        <dbReference type="NCBIfam" id="TIGR00652"/>
    </source>
</evidence>
<keyword evidence="3" id="KW-0028">Amino-acid biosynthesis</keyword>
<feature type="active site" description="Proton acceptor" evidence="3">
    <location>
        <position position="210"/>
    </location>
</feature>
<dbReference type="GO" id="GO:0008837">
    <property type="term" value="F:diaminopimelate epimerase activity"/>
    <property type="evidence" value="ECO:0007669"/>
    <property type="project" value="UniProtKB-UniRule"/>
</dbReference>
<feature type="binding site" evidence="3">
    <location>
        <position position="12"/>
    </location>
    <ligand>
        <name>substrate</name>
    </ligand>
</feature>
<dbReference type="Pfam" id="PF01678">
    <property type="entry name" value="DAP_epimerase"/>
    <property type="match status" value="2"/>
</dbReference>
<comment type="pathway">
    <text evidence="3">Amino-acid biosynthesis; L-lysine biosynthesis via DAP pathway; DL-2,6-diaminopimelate from LL-2,6-diaminopimelate: step 1/1.</text>
</comment>
<evidence type="ECO:0000313" key="6">
    <source>
        <dbReference type="EMBL" id="MFC7200253.1"/>
    </source>
</evidence>
<comment type="similarity">
    <text evidence="1 3">Belongs to the diaminopimelate epimerase family.</text>
</comment>
<keyword evidence="7" id="KW-1185">Reference proteome</keyword>
<dbReference type="EC" id="5.1.1.7" evidence="3 4"/>
<comment type="subunit">
    <text evidence="3">Homodimer.</text>
</comment>
<keyword evidence="3" id="KW-0963">Cytoplasm</keyword>
<feature type="active site" description="Proton donor" evidence="3">
    <location>
        <position position="71"/>
    </location>
</feature>
<dbReference type="SUPFAM" id="SSF54506">
    <property type="entry name" value="Diaminopimelate epimerase-like"/>
    <property type="match status" value="2"/>
</dbReference>
<evidence type="ECO:0000256" key="1">
    <source>
        <dbReference type="ARBA" id="ARBA00010219"/>
    </source>
</evidence>
<feature type="site" description="Could be important to modulate the pK values of the two catalytic cysteine residues" evidence="3">
    <location>
        <position position="150"/>
    </location>
</feature>